<dbReference type="AlphaFoldDB" id="A0AAV6EFC2"/>
<dbReference type="Proteomes" id="UP000423641">
    <property type="component" value="Unassembled WGS sequence"/>
</dbReference>
<dbReference type="CDD" id="cd00712">
    <property type="entry name" value="AsnB"/>
    <property type="match status" value="1"/>
</dbReference>
<keyword evidence="6 8" id="KW-0315">Glutamine amidotransferase</keyword>
<proteinExistence type="inferred from homology"/>
<evidence type="ECO:0000313" key="11">
    <source>
        <dbReference type="EMBL" id="KAB0613632.1"/>
    </source>
</evidence>
<dbReference type="InterPro" id="IPR014729">
    <property type="entry name" value="Rossmann-like_a/b/a_fold"/>
</dbReference>
<accession>A0AAV6EFC2</accession>
<protein>
    <recommendedName>
        <fullName evidence="3">asparagine synthase (glutamine-hydrolyzing)</fullName>
        <ecNumber evidence="3">6.3.5.4</ecNumber>
    </recommendedName>
</protein>
<dbReference type="CDD" id="cd01991">
    <property type="entry name" value="Asn_synthase_B_C"/>
    <property type="match status" value="1"/>
</dbReference>
<evidence type="ECO:0000256" key="8">
    <source>
        <dbReference type="PIRSR" id="PIRSR001589-1"/>
    </source>
</evidence>
<evidence type="ECO:0000256" key="2">
    <source>
        <dbReference type="ARBA" id="ARBA00005752"/>
    </source>
</evidence>
<comment type="similarity">
    <text evidence="2">Belongs to the asparagine synthetase family.</text>
</comment>
<name>A0AAV6EFC2_CAMHY</name>
<dbReference type="GeneID" id="56509157"/>
<keyword evidence="8" id="KW-0028">Amino-acid biosynthesis</keyword>
<evidence type="ECO:0000259" key="10">
    <source>
        <dbReference type="PROSITE" id="PS51278"/>
    </source>
</evidence>
<evidence type="ECO:0000256" key="1">
    <source>
        <dbReference type="ARBA" id="ARBA00005187"/>
    </source>
</evidence>
<evidence type="ECO:0000256" key="7">
    <source>
        <dbReference type="ARBA" id="ARBA00048741"/>
    </source>
</evidence>
<dbReference type="InterPro" id="IPR017932">
    <property type="entry name" value="GATase_2_dom"/>
</dbReference>
<keyword evidence="4 9" id="KW-0547">Nucleotide-binding</keyword>
<reference evidence="11 12" key="1">
    <citation type="submission" date="2019-09" db="EMBL/GenBank/DDBJ databases">
        <title>Draft genome sequences of 48 bacterial type strains from the CCUG.</title>
        <authorList>
            <person name="Tunovic T."/>
            <person name="Pineiro-Iglesias B."/>
            <person name="Unosson C."/>
            <person name="Inganas E."/>
            <person name="Ohlen M."/>
            <person name="Cardew S."/>
            <person name="Jensie-Markopoulos S."/>
            <person name="Salva-Serra F."/>
            <person name="Jaen-Luchoro D."/>
            <person name="Karlsson R."/>
            <person name="Svensson-Stadler L."/>
            <person name="Chun J."/>
            <person name="Moore E."/>
        </authorList>
    </citation>
    <scope>NUCLEOTIDE SEQUENCE [LARGE SCALE GENOMIC DNA]</scope>
    <source>
        <strain evidence="11 12">CCUG 34538</strain>
    </source>
</reference>
<dbReference type="Pfam" id="PF00733">
    <property type="entry name" value="Asn_synthase"/>
    <property type="match status" value="1"/>
</dbReference>
<dbReference type="InterPro" id="IPR029055">
    <property type="entry name" value="Ntn_hydrolases_N"/>
</dbReference>
<dbReference type="InterPro" id="IPR006426">
    <property type="entry name" value="Asn_synth_AEB"/>
</dbReference>
<dbReference type="EMBL" id="VZON01000002">
    <property type="protein sequence ID" value="KAB0613632.1"/>
    <property type="molecule type" value="Genomic_DNA"/>
</dbReference>
<dbReference type="SUPFAM" id="SSF56235">
    <property type="entry name" value="N-terminal nucleophile aminohydrolases (Ntn hydrolases)"/>
    <property type="match status" value="1"/>
</dbReference>
<dbReference type="InterPro" id="IPR001962">
    <property type="entry name" value="Asn_synthase"/>
</dbReference>
<dbReference type="InterPro" id="IPR051786">
    <property type="entry name" value="ASN_synthetase/amidase"/>
</dbReference>
<feature type="binding site" evidence="9">
    <location>
        <position position="97"/>
    </location>
    <ligand>
        <name>L-glutamine</name>
        <dbReference type="ChEBI" id="CHEBI:58359"/>
    </ligand>
</feature>
<dbReference type="GO" id="GO:0005829">
    <property type="term" value="C:cytosol"/>
    <property type="evidence" value="ECO:0007669"/>
    <property type="project" value="TreeGrafter"/>
</dbReference>
<feature type="active site" description="For GATase activity" evidence="8">
    <location>
        <position position="2"/>
    </location>
</feature>
<dbReference type="InterPro" id="IPR033738">
    <property type="entry name" value="AsnB_N"/>
</dbReference>
<evidence type="ECO:0000256" key="6">
    <source>
        <dbReference type="ARBA" id="ARBA00022962"/>
    </source>
</evidence>
<dbReference type="Gene3D" id="3.40.50.620">
    <property type="entry name" value="HUPs"/>
    <property type="match status" value="1"/>
</dbReference>
<evidence type="ECO:0000256" key="9">
    <source>
        <dbReference type="PIRSR" id="PIRSR001589-2"/>
    </source>
</evidence>
<gene>
    <name evidence="11" type="primary">asnB</name>
    <name evidence="11" type="ORF">F7P66_02855</name>
</gene>
<dbReference type="SUPFAM" id="SSF52402">
    <property type="entry name" value="Adenine nucleotide alpha hydrolases-like"/>
    <property type="match status" value="1"/>
</dbReference>
<dbReference type="NCBIfam" id="TIGR01536">
    <property type="entry name" value="asn_synth_AEB"/>
    <property type="match status" value="1"/>
</dbReference>
<dbReference type="GO" id="GO:0004066">
    <property type="term" value="F:asparagine synthase (glutamine-hydrolyzing) activity"/>
    <property type="evidence" value="ECO:0007669"/>
    <property type="project" value="UniProtKB-EC"/>
</dbReference>
<feature type="domain" description="Glutamine amidotransferase type-2" evidence="10">
    <location>
        <begin position="2"/>
        <end position="192"/>
    </location>
</feature>
<organism evidence="11 12">
    <name type="scientific">Campylobacter hyointestinalis subsp. lawsonii</name>
    <dbReference type="NCBI Taxonomy" id="91353"/>
    <lineage>
        <taxon>Bacteria</taxon>
        <taxon>Pseudomonadati</taxon>
        <taxon>Campylobacterota</taxon>
        <taxon>Epsilonproteobacteria</taxon>
        <taxon>Campylobacterales</taxon>
        <taxon>Campylobacteraceae</taxon>
        <taxon>Campylobacter</taxon>
    </lineage>
</organism>
<dbReference type="GO" id="GO:0005524">
    <property type="term" value="F:ATP binding"/>
    <property type="evidence" value="ECO:0007669"/>
    <property type="project" value="UniProtKB-KW"/>
</dbReference>
<dbReference type="Pfam" id="PF13537">
    <property type="entry name" value="GATase_7"/>
    <property type="match status" value="1"/>
</dbReference>
<evidence type="ECO:0000256" key="4">
    <source>
        <dbReference type="ARBA" id="ARBA00022741"/>
    </source>
</evidence>
<comment type="pathway">
    <text evidence="1">Amino-acid biosynthesis; L-asparagine biosynthesis; L-asparagine from L-aspartate (L-Gln route): step 1/1.</text>
</comment>
<dbReference type="RefSeq" id="WP_112000283.1">
    <property type="nucleotide sequence ID" value="NZ_CP053828.1"/>
</dbReference>
<comment type="caution">
    <text evidence="11">The sequence shown here is derived from an EMBL/GenBank/DDBJ whole genome shotgun (WGS) entry which is preliminary data.</text>
</comment>
<dbReference type="GO" id="GO:0006529">
    <property type="term" value="P:asparagine biosynthetic process"/>
    <property type="evidence" value="ECO:0007669"/>
    <property type="project" value="UniProtKB-KW"/>
</dbReference>
<evidence type="ECO:0000256" key="5">
    <source>
        <dbReference type="ARBA" id="ARBA00022840"/>
    </source>
</evidence>
<keyword evidence="5 9" id="KW-0067">ATP-binding</keyword>
<evidence type="ECO:0000256" key="3">
    <source>
        <dbReference type="ARBA" id="ARBA00012737"/>
    </source>
</evidence>
<comment type="catalytic activity">
    <reaction evidence="7">
        <text>L-aspartate + L-glutamine + ATP + H2O = L-asparagine + L-glutamate + AMP + diphosphate + H(+)</text>
        <dbReference type="Rhea" id="RHEA:12228"/>
        <dbReference type="ChEBI" id="CHEBI:15377"/>
        <dbReference type="ChEBI" id="CHEBI:15378"/>
        <dbReference type="ChEBI" id="CHEBI:29985"/>
        <dbReference type="ChEBI" id="CHEBI:29991"/>
        <dbReference type="ChEBI" id="CHEBI:30616"/>
        <dbReference type="ChEBI" id="CHEBI:33019"/>
        <dbReference type="ChEBI" id="CHEBI:58048"/>
        <dbReference type="ChEBI" id="CHEBI:58359"/>
        <dbReference type="ChEBI" id="CHEBI:456215"/>
        <dbReference type="EC" id="6.3.5.4"/>
    </reaction>
</comment>
<feature type="binding site" evidence="9">
    <location>
        <position position="300"/>
    </location>
    <ligand>
        <name>ATP</name>
        <dbReference type="ChEBI" id="CHEBI:30616"/>
    </ligand>
</feature>
<dbReference type="PIRSF" id="PIRSF001589">
    <property type="entry name" value="Asn_synthetase_glu-h"/>
    <property type="match status" value="1"/>
</dbReference>
<keyword evidence="8" id="KW-0061">Asparagine biosynthesis</keyword>
<keyword evidence="11" id="KW-0436">Ligase</keyword>
<dbReference type="PANTHER" id="PTHR43284">
    <property type="entry name" value="ASPARAGINE SYNTHETASE (GLUTAMINE-HYDROLYZING)"/>
    <property type="match status" value="1"/>
</dbReference>
<dbReference type="Gene3D" id="3.60.20.10">
    <property type="entry name" value="Glutamine Phosphoribosylpyrophosphate, subunit 1, domain 1"/>
    <property type="match status" value="1"/>
</dbReference>
<sequence>MCGITGIISKKQIDKNIIKPMTDVIVHRGPDGEGFYFGDNFAFGHRRLAIVDLSQAGHQPMEYLDRYVITYNGEIYNFIDLKDILIKAGYSFKNHTDTEVVMASYDYWGVDCLNRFNGMWAFVIYDKVKDEYFISRDRFGVKPLYYYIDDEKFIFASEIKSILQYPDINIKPNNKFLQDYLNDGCKEFIKTTAFTNVFRFDVASYFKGSIDELLSNFKQNRFWKLKPNFAYEKFDKSKASKYAEEYYNLLKDAVRIRLNADVKVGSALSGGLDSSSIVYLINQILKEENKQELQETFSSVYHSEGTQDCDESKFIKSVADHLGVNSNTIEPKVSDIPNEHQKMIYHLENPPENTLMSSWHTFKLIASTEVKVTLDGQGADEQLAGYTPYVMTYLSSLGMLELLKESLFCCKRIKNKKSIIRGFLIGLFKNLFGQKIIKFLINKYMHKNICFNLNSSIYKDFESSLVTLLHYADHTSMAHSIESRMPFMDYRLVEFLASIPSCYKMHMGWTKYIARLAFDKRLPDDVVWRVDKMGWPIPEKHWFEVELKDWMKSIIMASKYIDKIYNSKIKLTLSKQLRMLNISVFEKCFFK</sequence>
<evidence type="ECO:0000313" key="12">
    <source>
        <dbReference type="Proteomes" id="UP000423641"/>
    </source>
</evidence>
<dbReference type="PANTHER" id="PTHR43284:SF1">
    <property type="entry name" value="ASPARAGINE SYNTHETASE"/>
    <property type="match status" value="1"/>
</dbReference>
<dbReference type="EC" id="6.3.5.4" evidence="3"/>
<dbReference type="PROSITE" id="PS51278">
    <property type="entry name" value="GATASE_TYPE_2"/>
    <property type="match status" value="1"/>
</dbReference>